<evidence type="ECO:0000256" key="5">
    <source>
        <dbReference type="ARBA" id="ARBA00023163"/>
    </source>
</evidence>
<dbReference type="eggNOG" id="KOG4091">
    <property type="taxonomic scope" value="Eukaryota"/>
</dbReference>
<dbReference type="InterPro" id="IPR057520">
    <property type="entry name" value="GRHL1/CP2_C"/>
</dbReference>
<dbReference type="STRING" id="45351.A7SFH3"/>
<dbReference type="Gene3D" id="1.10.150.50">
    <property type="entry name" value="Transcription Factor, Ets-1"/>
    <property type="match status" value="1"/>
</dbReference>
<name>A7SFH3_NEMVE</name>
<dbReference type="Proteomes" id="UP000001593">
    <property type="component" value="Unassembled WGS sequence"/>
</dbReference>
<protein>
    <recommendedName>
        <fullName evidence="9">Grh/CP2 DB domain-containing protein</fullName>
    </recommendedName>
</protein>
<comment type="subcellular location">
    <subcellularLocation>
        <location evidence="1 7">Nucleus</location>
    </subcellularLocation>
</comment>
<dbReference type="CDD" id="cd09537">
    <property type="entry name" value="SAM_CP2-like"/>
    <property type="match status" value="1"/>
</dbReference>
<dbReference type="Pfam" id="PF25416">
    <property type="entry name" value="GRHL1_C"/>
    <property type="match status" value="1"/>
</dbReference>
<dbReference type="PROSITE" id="PS51968">
    <property type="entry name" value="GRH_CP2_DB"/>
    <property type="match status" value="1"/>
</dbReference>
<evidence type="ECO:0000313" key="11">
    <source>
        <dbReference type="Proteomes" id="UP000001593"/>
    </source>
</evidence>
<dbReference type="InterPro" id="IPR041418">
    <property type="entry name" value="SAM_3"/>
</dbReference>
<dbReference type="InParanoid" id="A7SFH3"/>
<keyword evidence="4 7" id="KW-0238">DNA-binding</keyword>
<evidence type="ECO:0000256" key="2">
    <source>
        <dbReference type="ARBA" id="ARBA00010852"/>
    </source>
</evidence>
<dbReference type="GO" id="GO:0006357">
    <property type="term" value="P:regulation of transcription by RNA polymerase II"/>
    <property type="evidence" value="ECO:0000318"/>
    <property type="project" value="GO_Central"/>
</dbReference>
<dbReference type="Pfam" id="PF18016">
    <property type="entry name" value="SAM_3"/>
    <property type="match status" value="1"/>
</dbReference>
<evidence type="ECO:0000256" key="1">
    <source>
        <dbReference type="ARBA" id="ARBA00004123"/>
    </source>
</evidence>
<accession>A7SFH3</accession>
<feature type="region of interest" description="Disordered" evidence="8">
    <location>
        <begin position="352"/>
        <end position="372"/>
    </location>
</feature>
<dbReference type="GO" id="GO:0001228">
    <property type="term" value="F:DNA-binding transcription activator activity, RNA polymerase II-specific"/>
    <property type="evidence" value="ECO:0000318"/>
    <property type="project" value="GO_Central"/>
</dbReference>
<evidence type="ECO:0000256" key="6">
    <source>
        <dbReference type="ARBA" id="ARBA00023242"/>
    </source>
</evidence>
<organism evidence="10 11">
    <name type="scientific">Nematostella vectensis</name>
    <name type="common">Starlet sea anemone</name>
    <dbReference type="NCBI Taxonomy" id="45351"/>
    <lineage>
        <taxon>Eukaryota</taxon>
        <taxon>Metazoa</taxon>
        <taxon>Cnidaria</taxon>
        <taxon>Anthozoa</taxon>
        <taxon>Hexacorallia</taxon>
        <taxon>Actiniaria</taxon>
        <taxon>Edwardsiidae</taxon>
        <taxon>Nematostella</taxon>
    </lineage>
</organism>
<proteinExistence type="inferred from homology"/>
<evidence type="ECO:0000256" key="4">
    <source>
        <dbReference type="ARBA" id="ARBA00023125"/>
    </source>
</evidence>
<dbReference type="GO" id="GO:0005634">
    <property type="term" value="C:nucleus"/>
    <property type="evidence" value="ECO:0000318"/>
    <property type="project" value="GO_Central"/>
</dbReference>
<reference evidence="10 11" key="1">
    <citation type="journal article" date="2007" name="Science">
        <title>Sea anemone genome reveals ancestral eumetazoan gene repertoire and genomic organization.</title>
        <authorList>
            <person name="Putnam N.H."/>
            <person name="Srivastava M."/>
            <person name="Hellsten U."/>
            <person name="Dirks B."/>
            <person name="Chapman J."/>
            <person name="Salamov A."/>
            <person name="Terry A."/>
            <person name="Shapiro H."/>
            <person name="Lindquist E."/>
            <person name="Kapitonov V.V."/>
            <person name="Jurka J."/>
            <person name="Genikhovich G."/>
            <person name="Grigoriev I.V."/>
            <person name="Lucas S.M."/>
            <person name="Steele R.E."/>
            <person name="Finnerty J.R."/>
            <person name="Technau U."/>
            <person name="Martindale M.Q."/>
            <person name="Rokhsar D.S."/>
        </authorList>
    </citation>
    <scope>NUCLEOTIDE SEQUENCE [LARGE SCALE GENOMIC DNA]</scope>
    <source>
        <strain evidence="11">CH2 X CH6</strain>
    </source>
</reference>
<sequence length="527" mass="58873">MAGNTSWRMDDLDGGLSTDLFNLSGLGNELSTNPGAYNMSDVLNLPIFKDNSSVFEELHGATITAENGVRQPIAENPCQQVKKESSPMLSCNHTAVSSDTELSNFCFILKAPTAPGKKVNEDTLTYLNQGQSYPIDVQYIGSISLFKGSLLTSVVTLTFYERKLQVVEAEKFEEWRNNHPLERIFEIDVPMSTGLQNIRSKGNLTNAYEFDWNPEEDQIKLYIIINCVSSEFTKGKSGGESGVPLQIQIETWSIDASFDELPMSCNFCQVKVFKSKGADRKHKMELQKLESKSHDEIGQLQMSNDFTLLKEQPLEKKEKPLWTSPNPISPRGVTADSPAVAAAAASPSILSSPSAINQSASTPSPHELTSESSIEETRVWLQANRFHNYVSMFANYTGADLLRLTRQDVIQILGPADGIRLHNALQSRAARPLLTLYVSLESTQQVSGMKEYHAMFLEALTLHHLRKKLANKCSITEDQIVAVYRQGPTGIYVLVDDEMVRNLMDEAHFVLQLHREEETSLYRLILK</sequence>
<evidence type="ECO:0000256" key="8">
    <source>
        <dbReference type="SAM" id="MobiDB-lite"/>
    </source>
</evidence>
<dbReference type="InterPro" id="IPR013761">
    <property type="entry name" value="SAM/pointed_sf"/>
</dbReference>
<gene>
    <name evidence="10" type="ORF">NEMVEDRAFT_v1g189242</name>
</gene>
<dbReference type="AlphaFoldDB" id="A7SFH3"/>
<evidence type="ECO:0000259" key="9">
    <source>
        <dbReference type="PROSITE" id="PS51968"/>
    </source>
</evidence>
<feature type="domain" description="Grh/CP2 DB" evidence="9">
    <location>
        <begin position="101"/>
        <end position="335"/>
    </location>
</feature>
<keyword evidence="11" id="KW-1185">Reference proteome</keyword>
<keyword evidence="3" id="KW-0805">Transcription regulation</keyword>
<dbReference type="GO" id="GO:0000978">
    <property type="term" value="F:RNA polymerase II cis-regulatory region sequence-specific DNA binding"/>
    <property type="evidence" value="ECO:0000318"/>
    <property type="project" value="GO_Central"/>
</dbReference>
<dbReference type="PANTHER" id="PTHR11037:SF21">
    <property type="entry name" value="GEMINI, ISOFORM C"/>
    <property type="match status" value="1"/>
</dbReference>
<dbReference type="KEGG" id="nve:5509091"/>
<dbReference type="OMA" id="THINQVY"/>
<dbReference type="InterPro" id="IPR007604">
    <property type="entry name" value="CP2"/>
</dbReference>
<dbReference type="EMBL" id="DS469644">
    <property type="protein sequence ID" value="EDO37559.1"/>
    <property type="molecule type" value="Genomic_DNA"/>
</dbReference>
<keyword evidence="5" id="KW-0804">Transcription</keyword>
<evidence type="ECO:0000313" key="10">
    <source>
        <dbReference type="EMBL" id="EDO37559.1"/>
    </source>
</evidence>
<comment type="similarity">
    <text evidence="2">Belongs to the grh/CP2 family. CP2 subfamily.</text>
</comment>
<dbReference type="PhylomeDB" id="A7SFH3"/>
<dbReference type="OrthoDB" id="9996779at2759"/>
<keyword evidence="6 7" id="KW-0539">Nucleus</keyword>
<evidence type="ECO:0000256" key="3">
    <source>
        <dbReference type="ARBA" id="ARBA00023015"/>
    </source>
</evidence>
<dbReference type="SUPFAM" id="SSF47769">
    <property type="entry name" value="SAM/Pointed domain"/>
    <property type="match status" value="1"/>
</dbReference>
<dbReference type="InterPro" id="IPR040167">
    <property type="entry name" value="TF_CP2-like"/>
</dbReference>
<evidence type="ECO:0000256" key="7">
    <source>
        <dbReference type="PROSITE-ProRule" id="PRU01313"/>
    </source>
</evidence>
<dbReference type="Pfam" id="PF04516">
    <property type="entry name" value="CP2"/>
    <property type="match status" value="1"/>
</dbReference>
<dbReference type="HOGENOM" id="CLU_015127_2_0_1"/>
<dbReference type="PANTHER" id="PTHR11037">
    <property type="entry name" value="TRANSCRIPTION FACTOR CP2"/>
    <property type="match status" value="1"/>
</dbReference>
<dbReference type="FunCoup" id="A7SFH3">
    <property type="interactions" value="342"/>
</dbReference>